<reference evidence="1" key="1">
    <citation type="submission" date="2020-10" db="EMBL/GenBank/DDBJ databases">
        <authorList>
            <person name="Gilroy R."/>
        </authorList>
    </citation>
    <scope>NUCLEOTIDE SEQUENCE</scope>
    <source>
        <strain evidence="1">CHK152-2871</strain>
    </source>
</reference>
<accession>A0A9D1JY67</accession>
<proteinExistence type="predicted"/>
<dbReference type="SUPFAM" id="SSF53474">
    <property type="entry name" value="alpha/beta-Hydrolases"/>
    <property type="match status" value="1"/>
</dbReference>
<dbReference type="InterPro" id="IPR029058">
    <property type="entry name" value="AB_hydrolase_fold"/>
</dbReference>
<gene>
    <name evidence="1" type="ORF">IAA86_07760</name>
</gene>
<sequence>MKTEFINHNKNSLILFFCGFYTDANCFIEFDNGKSDILFVYDYSDMENNPIEYFDFLNYTQVSVIAYSYGVWALNYVYNQDLLPQIYSSCAISGTFCPVDNDYGVNEKVYELMARSLNSDTIEKFEQKMALGASSPLNIKRANRKIENLADELLNIRMVSKHTWFKKNFNFDKVILTKKDRIFPYSSQANFWATHKNKLELECGHFPFFEFRDFDEILES</sequence>
<reference evidence="1" key="2">
    <citation type="journal article" date="2021" name="PeerJ">
        <title>Extensive microbial diversity within the chicken gut microbiome revealed by metagenomics and culture.</title>
        <authorList>
            <person name="Gilroy R."/>
            <person name="Ravi A."/>
            <person name="Getino M."/>
            <person name="Pursley I."/>
            <person name="Horton D.L."/>
            <person name="Alikhan N.F."/>
            <person name="Baker D."/>
            <person name="Gharbi K."/>
            <person name="Hall N."/>
            <person name="Watson M."/>
            <person name="Adriaenssens E.M."/>
            <person name="Foster-Nyarko E."/>
            <person name="Jarju S."/>
            <person name="Secka A."/>
            <person name="Antonio M."/>
            <person name="Oren A."/>
            <person name="Chaudhuri R.R."/>
            <person name="La Ragione R."/>
            <person name="Hildebrand F."/>
            <person name="Pallen M.J."/>
        </authorList>
    </citation>
    <scope>NUCLEOTIDE SEQUENCE</scope>
    <source>
        <strain evidence="1">CHK152-2871</strain>
    </source>
</reference>
<protein>
    <submittedName>
        <fullName evidence="1">DUF452 family protein</fullName>
    </submittedName>
</protein>
<dbReference type="EMBL" id="DVJQ01000066">
    <property type="protein sequence ID" value="HIS74900.1"/>
    <property type="molecule type" value="Genomic_DNA"/>
</dbReference>
<dbReference type="Proteomes" id="UP000886865">
    <property type="component" value="Unassembled WGS sequence"/>
</dbReference>
<name>A0A9D1JY67_9BACT</name>
<organism evidence="1 2">
    <name type="scientific">Candidatus Galligastranaerophilus intestinavium</name>
    <dbReference type="NCBI Taxonomy" id="2840836"/>
    <lineage>
        <taxon>Bacteria</taxon>
        <taxon>Candidatus Galligastranaerophilus</taxon>
    </lineage>
</organism>
<evidence type="ECO:0000313" key="2">
    <source>
        <dbReference type="Proteomes" id="UP000886865"/>
    </source>
</evidence>
<evidence type="ECO:0000313" key="1">
    <source>
        <dbReference type="EMBL" id="HIS74900.1"/>
    </source>
</evidence>
<comment type="caution">
    <text evidence="1">The sequence shown here is derived from an EMBL/GenBank/DDBJ whole genome shotgun (WGS) entry which is preliminary data.</text>
</comment>
<dbReference type="Pfam" id="PF04301">
    <property type="entry name" value="BioG"/>
    <property type="match status" value="1"/>
</dbReference>
<dbReference type="AlphaFoldDB" id="A0A9D1JY67"/>
<dbReference type="InterPro" id="IPR007398">
    <property type="entry name" value="BioG"/>
</dbReference>